<proteinExistence type="predicted"/>
<gene>
    <name evidence="1" type="ORF">PGIGA_G00216970</name>
</gene>
<evidence type="ECO:0000313" key="1">
    <source>
        <dbReference type="EMBL" id="MCI4378528.1"/>
    </source>
</evidence>
<dbReference type="EMBL" id="CM040458">
    <property type="protein sequence ID" value="MCI4378528.1"/>
    <property type="molecule type" value="Genomic_DNA"/>
</dbReference>
<accession>A0ACC5WIN3</accession>
<sequence length="160" mass="18257">MRCQHYLLHHTLFIHPPIFYLAYPTQGHAVACSLSQGTQGTSLETPWMGCTLTHPFTHKFGNAYQPGPGEETRVPRGNPRSRAETHTGWRQDLNPQPRSLHELVVDELNELTLWLRPFLWREVVTPSREGKSAELLKPRSGSELWISAELSSYYTHATVI</sequence>
<dbReference type="Proteomes" id="UP000829447">
    <property type="component" value="Linkage Group LG5"/>
</dbReference>
<evidence type="ECO:0000313" key="2">
    <source>
        <dbReference type="Proteomes" id="UP000829447"/>
    </source>
</evidence>
<reference evidence="1 2" key="1">
    <citation type="journal article" date="2022" name="bioRxiv">
        <title>An ancient truncated duplication of the anti-Mullerian hormone receptor type 2 gene is a potential conserved master sex determinant in the Pangasiidae catfish family.</title>
        <authorList>
            <person name="Wen M."/>
            <person name="Pan Q."/>
            <person name="Jouanno E."/>
            <person name="Montfort J."/>
            <person name="Zahm M."/>
            <person name="Cabau C."/>
            <person name="Klopp C."/>
            <person name="Iampietro C."/>
            <person name="Roques C."/>
            <person name="Bouchez O."/>
            <person name="Castinel A."/>
            <person name="Donnadieu C."/>
            <person name="Parrinello H."/>
            <person name="Poncet C."/>
            <person name="Belmonte E."/>
            <person name="Gautier V."/>
            <person name="Avarre J.-C."/>
            <person name="Dugue R."/>
            <person name="Gustiano R."/>
            <person name="Ha T.T.T."/>
            <person name="Campet M."/>
            <person name="Sriphairoj K."/>
            <person name="Ribolli J."/>
            <person name="de Almeida F.L."/>
            <person name="Desvignes T."/>
            <person name="Postlethwait J.H."/>
            <person name="Bucao C.F."/>
            <person name="Robinson-Rechavi M."/>
            <person name="Bobe J."/>
            <person name="Herpin A."/>
            <person name="Guiguen Y."/>
        </authorList>
    </citation>
    <scope>NUCLEOTIDE SEQUENCE [LARGE SCALE GENOMIC DNA]</scope>
    <source>
        <strain evidence="1">YG-Dec2019</strain>
    </source>
</reference>
<protein>
    <submittedName>
        <fullName evidence="1">Uncharacterized protein</fullName>
    </submittedName>
</protein>
<comment type="caution">
    <text evidence="1">The sequence shown here is derived from an EMBL/GenBank/DDBJ whole genome shotgun (WGS) entry which is preliminary data.</text>
</comment>
<keyword evidence="2" id="KW-1185">Reference proteome</keyword>
<name>A0ACC5WIN3_PANGG</name>
<organism evidence="1 2">
    <name type="scientific">Pangasianodon gigas</name>
    <name type="common">Mekong giant catfish</name>
    <name type="synonym">Pangasius gigas</name>
    <dbReference type="NCBI Taxonomy" id="30993"/>
    <lineage>
        <taxon>Eukaryota</taxon>
        <taxon>Metazoa</taxon>
        <taxon>Chordata</taxon>
        <taxon>Craniata</taxon>
        <taxon>Vertebrata</taxon>
        <taxon>Euteleostomi</taxon>
        <taxon>Actinopterygii</taxon>
        <taxon>Neopterygii</taxon>
        <taxon>Teleostei</taxon>
        <taxon>Ostariophysi</taxon>
        <taxon>Siluriformes</taxon>
        <taxon>Pangasiidae</taxon>
        <taxon>Pangasianodon</taxon>
    </lineage>
</organism>